<dbReference type="Proteomes" id="UP000005239">
    <property type="component" value="Unassembled WGS sequence"/>
</dbReference>
<dbReference type="EnsemblMetazoa" id="PPA35185.1">
    <property type="protein sequence ID" value="PPA35185.1"/>
    <property type="gene ID" value="WBGene00273554"/>
</dbReference>
<proteinExistence type="predicted"/>
<accession>A0A2A6B9U0</accession>
<dbReference type="AlphaFoldDB" id="A0A2A6B9U0"/>
<accession>A0A8R1URD8</accession>
<reference evidence="1" key="2">
    <citation type="submission" date="2022-06" db="UniProtKB">
        <authorList>
            <consortium name="EnsemblMetazoa"/>
        </authorList>
    </citation>
    <scope>IDENTIFICATION</scope>
    <source>
        <strain evidence="1">PS312</strain>
    </source>
</reference>
<protein>
    <submittedName>
        <fullName evidence="1">Uncharacterized protein</fullName>
    </submittedName>
</protein>
<evidence type="ECO:0000313" key="1">
    <source>
        <dbReference type="EnsemblMetazoa" id="PPA35185.1"/>
    </source>
</evidence>
<gene>
    <name evidence="1" type="primary">WBGene00273554</name>
</gene>
<name>A0A2A6B9U0_PRIPA</name>
<sequence length="216" mass="24852">MSFASLDLKTAESKEREREKGRVENSCIITAKFQKAPRYVANASLFYLFIKAIPVLPDWKSISGVFIVIELLCTLLLMYAVRKEVRLLLLPYLVHQAVCILMHSVEISIWIIEFAYSLEIYEPIDISIMERTIVLGFVLEIIIEPNWIAKNEKLWVLLLLCVLSAALAVSIYFFSIIRNFYDFLKRSRGPILIGNQGVLYGSQLQPDRIAMIPHRL</sequence>
<reference evidence="2" key="1">
    <citation type="journal article" date="2008" name="Nat. Genet.">
        <title>The Pristionchus pacificus genome provides a unique perspective on nematode lifestyle and parasitism.</title>
        <authorList>
            <person name="Dieterich C."/>
            <person name="Clifton S.W."/>
            <person name="Schuster L.N."/>
            <person name="Chinwalla A."/>
            <person name="Delehaunty K."/>
            <person name="Dinkelacker I."/>
            <person name="Fulton L."/>
            <person name="Fulton R."/>
            <person name="Godfrey J."/>
            <person name="Minx P."/>
            <person name="Mitreva M."/>
            <person name="Roeseler W."/>
            <person name="Tian H."/>
            <person name="Witte H."/>
            <person name="Yang S.P."/>
            <person name="Wilson R.K."/>
            <person name="Sommer R.J."/>
        </authorList>
    </citation>
    <scope>NUCLEOTIDE SEQUENCE [LARGE SCALE GENOMIC DNA]</scope>
    <source>
        <strain evidence="2">PS312</strain>
    </source>
</reference>
<evidence type="ECO:0000313" key="2">
    <source>
        <dbReference type="Proteomes" id="UP000005239"/>
    </source>
</evidence>
<organism evidence="1 2">
    <name type="scientific">Pristionchus pacificus</name>
    <name type="common">Parasitic nematode worm</name>
    <dbReference type="NCBI Taxonomy" id="54126"/>
    <lineage>
        <taxon>Eukaryota</taxon>
        <taxon>Metazoa</taxon>
        <taxon>Ecdysozoa</taxon>
        <taxon>Nematoda</taxon>
        <taxon>Chromadorea</taxon>
        <taxon>Rhabditida</taxon>
        <taxon>Rhabditina</taxon>
        <taxon>Diplogasteromorpha</taxon>
        <taxon>Diplogasteroidea</taxon>
        <taxon>Neodiplogasteridae</taxon>
        <taxon>Pristionchus</taxon>
    </lineage>
</organism>
<keyword evidence="2" id="KW-1185">Reference proteome</keyword>